<name>A0AAN9P670_CLITE</name>
<feature type="repeat" description="PPR" evidence="3">
    <location>
        <begin position="467"/>
        <end position="501"/>
    </location>
</feature>
<dbReference type="Gene3D" id="1.25.40.10">
    <property type="entry name" value="Tetratricopeptide repeat domain"/>
    <property type="match status" value="3"/>
</dbReference>
<evidence type="ECO:0000313" key="5">
    <source>
        <dbReference type="EMBL" id="KAK7286517.1"/>
    </source>
</evidence>
<keyword evidence="2" id="KW-0677">Repeat</keyword>
<dbReference type="EMBL" id="JAYKXN010000005">
    <property type="protein sequence ID" value="KAK7286517.1"/>
    <property type="molecule type" value="Genomic_DNA"/>
</dbReference>
<dbReference type="Pfam" id="PF01535">
    <property type="entry name" value="PPR"/>
    <property type="match status" value="2"/>
</dbReference>
<comment type="similarity">
    <text evidence="1">Belongs to the PPR family. P subfamily.</text>
</comment>
<feature type="repeat" description="PPR" evidence="3">
    <location>
        <begin position="502"/>
        <end position="536"/>
    </location>
</feature>
<feature type="repeat" description="PPR" evidence="3">
    <location>
        <begin position="330"/>
        <end position="364"/>
    </location>
</feature>
<dbReference type="Proteomes" id="UP001359559">
    <property type="component" value="Unassembled WGS sequence"/>
</dbReference>
<dbReference type="NCBIfam" id="TIGR00756">
    <property type="entry name" value="PPR"/>
    <property type="match status" value="6"/>
</dbReference>
<evidence type="ECO:0000256" key="1">
    <source>
        <dbReference type="ARBA" id="ARBA00007626"/>
    </source>
</evidence>
<dbReference type="Pfam" id="PF13041">
    <property type="entry name" value="PPR_2"/>
    <property type="match status" value="1"/>
</dbReference>
<feature type="domain" description="PROP1-like PPR" evidence="4">
    <location>
        <begin position="417"/>
        <end position="553"/>
    </location>
</feature>
<dbReference type="InterPro" id="IPR050667">
    <property type="entry name" value="PPR-containing_protein"/>
</dbReference>
<reference evidence="5 6" key="1">
    <citation type="submission" date="2024-01" db="EMBL/GenBank/DDBJ databases">
        <title>The genomes of 5 underutilized Papilionoideae crops provide insights into root nodulation and disease resistance.</title>
        <authorList>
            <person name="Yuan L."/>
        </authorList>
    </citation>
    <scope>NUCLEOTIDE SEQUENCE [LARGE SCALE GENOMIC DNA]</scope>
    <source>
        <strain evidence="5">LY-2023</strain>
        <tissue evidence="5">Leaf</tissue>
    </source>
</reference>
<gene>
    <name evidence="5" type="ORF">RJT34_21567</name>
</gene>
<dbReference type="PANTHER" id="PTHR47939">
    <property type="entry name" value="MEMBRANE-ASSOCIATED SALT-INDUCIBLE PROTEIN-LIKE"/>
    <property type="match status" value="1"/>
</dbReference>
<comment type="caution">
    <text evidence="5">The sequence shown here is derived from an EMBL/GenBank/DDBJ whole genome shotgun (WGS) entry which is preliminary data.</text>
</comment>
<protein>
    <recommendedName>
        <fullName evidence="4">PROP1-like PPR domain-containing protein</fullName>
    </recommendedName>
</protein>
<dbReference type="InterPro" id="IPR002885">
    <property type="entry name" value="PPR_rpt"/>
</dbReference>
<sequence>MMIRTRSNSSVLSAVLLHISHYPLAANRCHIVKHPLMNEVFNLFNPLKSDNFLATPNFGFSVRPFSASSSTTSSVVPTDSPALGLEEALSDDGDEDDDHVKNKDKNGSCYSQSHLRNDGLAQDIKTILGIMHEVGSGLSGIKRKLENCCVKVSSELVVEILSRTRNDWEAAFTFFLWAGKQPGYAHSVREYHSMISILGKMRKFDTAWNLIEEMRGGKTGPCLVTPQTLLIMIRRYCVVHDVARAINTFYAYKRFNFQVGLEDFQGLLSALCRYKNVQDAEQLLFCNKTVFPFETKSFNIILNGWCNLIVSTHNAERIWQEMSKRGIQHDVVSYASIISCYSKSSQLYKVLRLFDEMNKKKITPDRKVYNAVIFALAKGGLVKEAVNLIGKMEDNNVNPDGVTYNSLIKPLCKSCKVDEAKEVFDEMLRRRLSPTVPTFHAFFRMLRSKEEVFELLERMRKLGCYPITETYIMLIRKFCRWRQLDDVFKLWDAMREDGISHDRSSYIVLIHGLFLNGKLQDAYKYYEEMQEKGFLPELKTEQMLQAWVSGKQATVDQMKDFEQYQLEQDTLKKKIKAVPRKFDREKSFLSEPETRRVTRERGFSFWE</sequence>
<evidence type="ECO:0000256" key="3">
    <source>
        <dbReference type="PROSITE-ProRule" id="PRU00708"/>
    </source>
</evidence>
<dbReference type="InterPro" id="IPR011990">
    <property type="entry name" value="TPR-like_helical_dom_sf"/>
</dbReference>
<evidence type="ECO:0000256" key="2">
    <source>
        <dbReference type="ARBA" id="ARBA00022737"/>
    </source>
</evidence>
<feature type="repeat" description="PPR" evidence="3">
    <location>
        <begin position="365"/>
        <end position="399"/>
    </location>
</feature>
<keyword evidence="6" id="KW-1185">Reference proteome</keyword>
<evidence type="ECO:0000259" key="4">
    <source>
        <dbReference type="Pfam" id="PF17177"/>
    </source>
</evidence>
<dbReference type="Pfam" id="PF17177">
    <property type="entry name" value="PPR_long"/>
    <property type="match status" value="1"/>
</dbReference>
<dbReference type="PROSITE" id="PS51375">
    <property type="entry name" value="PPR"/>
    <property type="match status" value="6"/>
</dbReference>
<feature type="repeat" description="PPR" evidence="3">
    <location>
        <begin position="187"/>
        <end position="221"/>
    </location>
</feature>
<organism evidence="5 6">
    <name type="scientific">Clitoria ternatea</name>
    <name type="common">Butterfly pea</name>
    <dbReference type="NCBI Taxonomy" id="43366"/>
    <lineage>
        <taxon>Eukaryota</taxon>
        <taxon>Viridiplantae</taxon>
        <taxon>Streptophyta</taxon>
        <taxon>Embryophyta</taxon>
        <taxon>Tracheophyta</taxon>
        <taxon>Spermatophyta</taxon>
        <taxon>Magnoliopsida</taxon>
        <taxon>eudicotyledons</taxon>
        <taxon>Gunneridae</taxon>
        <taxon>Pentapetalae</taxon>
        <taxon>rosids</taxon>
        <taxon>fabids</taxon>
        <taxon>Fabales</taxon>
        <taxon>Fabaceae</taxon>
        <taxon>Papilionoideae</taxon>
        <taxon>50 kb inversion clade</taxon>
        <taxon>NPAAA clade</taxon>
        <taxon>indigoferoid/millettioid clade</taxon>
        <taxon>Phaseoleae</taxon>
        <taxon>Clitoria</taxon>
    </lineage>
</organism>
<proteinExistence type="inferred from homology"/>
<dbReference type="InterPro" id="IPR033443">
    <property type="entry name" value="PROP1-like_PPR_dom"/>
</dbReference>
<evidence type="ECO:0000313" key="6">
    <source>
        <dbReference type="Proteomes" id="UP001359559"/>
    </source>
</evidence>
<dbReference type="PANTHER" id="PTHR47939:SF5">
    <property type="entry name" value="PENTACOTRIPEPTIDE-REPEAT REGION OF PRORP DOMAIN-CONTAINING PROTEIN"/>
    <property type="match status" value="1"/>
</dbReference>
<accession>A0AAN9P670</accession>
<dbReference type="AlphaFoldDB" id="A0AAN9P670"/>
<feature type="repeat" description="PPR" evidence="3">
    <location>
        <begin position="400"/>
        <end position="434"/>
    </location>
</feature>